<name>A0A150WJ56_BDEBC</name>
<evidence type="ECO:0000313" key="2">
    <source>
        <dbReference type="Proteomes" id="UP000075391"/>
    </source>
</evidence>
<dbReference type="PANTHER" id="PTHR12475:SF4">
    <property type="entry name" value="PROTEIN THEM6"/>
    <property type="match status" value="1"/>
</dbReference>
<evidence type="ECO:0000313" key="1">
    <source>
        <dbReference type="EMBL" id="KYG63475.1"/>
    </source>
</evidence>
<reference evidence="1 2" key="1">
    <citation type="submission" date="2016-03" db="EMBL/GenBank/DDBJ databases">
        <authorList>
            <person name="Ploux O."/>
        </authorList>
    </citation>
    <scope>NUCLEOTIDE SEQUENCE [LARGE SCALE GENOMIC DNA]</scope>
    <source>
        <strain evidence="1 2">BER2</strain>
    </source>
</reference>
<gene>
    <name evidence="1" type="ORF">AZI85_05470</name>
</gene>
<dbReference type="Gene3D" id="3.10.129.10">
    <property type="entry name" value="Hotdog Thioesterase"/>
    <property type="match status" value="1"/>
</dbReference>
<organism evidence="1 2">
    <name type="scientific">Bdellovibrio bacteriovorus</name>
    <dbReference type="NCBI Taxonomy" id="959"/>
    <lineage>
        <taxon>Bacteria</taxon>
        <taxon>Pseudomonadati</taxon>
        <taxon>Bdellovibrionota</taxon>
        <taxon>Bdellovibrionia</taxon>
        <taxon>Bdellovibrionales</taxon>
        <taxon>Pseudobdellovibrionaceae</taxon>
        <taxon>Bdellovibrio</taxon>
    </lineage>
</organism>
<dbReference type="Pfam" id="PF13279">
    <property type="entry name" value="4HBT_2"/>
    <property type="match status" value="1"/>
</dbReference>
<proteinExistence type="predicted"/>
<dbReference type="SMR" id="A0A150WJ56"/>
<protein>
    <submittedName>
        <fullName evidence="1">Thioesterase</fullName>
    </submittedName>
</protein>
<comment type="caution">
    <text evidence="1">The sequence shown here is derived from an EMBL/GenBank/DDBJ whole genome shotgun (WGS) entry which is preliminary data.</text>
</comment>
<dbReference type="InterPro" id="IPR029069">
    <property type="entry name" value="HotDog_dom_sf"/>
</dbReference>
<dbReference type="CDD" id="cd00586">
    <property type="entry name" value="4HBT"/>
    <property type="match status" value="1"/>
</dbReference>
<dbReference type="RefSeq" id="WP_063243820.1">
    <property type="nucleotide sequence ID" value="NZ_LUKF01000014.1"/>
</dbReference>
<dbReference type="Proteomes" id="UP000075391">
    <property type="component" value="Unassembled WGS sequence"/>
</dbReference>
<dbReference type="AlphaFoldDB" id="A0A150WJ56"/>
<accession>A0A150WJ56</accession>
<dbReference type="OrthoDB" id="3727779at2"/>
<dbReference type="SUPFAM" id="SSF54637">
    <property type="entry name" value="Thioesterase/thiol ester dehydrase-isomerase"/>
    <property type="match status" value="1"/>
</dbReference>
<dbReference type="PANTHER" id="PTHR12475">
    <property type="match status" value="1"/>
</dbReference>
<dbReference type="InterPro" id="IPR051490">
    <property type="entry name" value="THEM6_lcsJ_thioesterase"/>
</dbReference>
<dbReference type="EMBL" id="LUKF01000014">
    <property type="protein sequence ID" value="KYG63475.1"/>
    <property type="molecule type" value="Genomic_DNA"/>
</dbReference>
<sequence>MNLIFRLLHVFLFSRFRKSVGVMEECATPFRVWPTDLDVLMHMNNGVYLSLQDLARVDYMIRAGAAKKISENGWYPVVASEMIRFRRSLQPFQKFELRTRLIAWDEKYLYLEHKFTSRGEVMALGMIRARFLSKKGGLVSPQDLLKALDLDIQSPPMPAHLQSWLNADQEHSKSLGL</sequence>